<feature type="transmembrane region" description="Helical" evidence="1">
    <location>
        <begin position="12"/>
        <end position="31"/>
    </location>
</feature>
<evidence type="ECO:0000256" key="1">
    <source>
        <dbReference type="SAM" id="Phobius"/>
    </source>
</evidence>
<dbReference type="EMBL" id="DUJS01000001">
    <property type="protein sequence ID" value="HII69691.1"/>
    <property type="molecule type" value="Genomic_DNA"/>
</dbReference>
<keyword evidence="1" id="KW-0812">Transmembrane</keyword>
<dbReference type="RefSeq" id="WP_011019427.1">
    <property type="nucleotide sequence ID" value="NZ_DUJS01000001.1"/>
</dbReference>
<organism evidence="2 3">
    <name type="scientific">Methanopyrus kandleri</name>
    <dbReference type="NCBI Taxonomy" id="2320"/>
    <lineage>
        <taxon>Archaea</taxon>
        <taxon>Methanobacteriati</taxon>
        <taxon>Methanobacteriota</taxon>
        <taxon>Methanomada group</taxon>
        <taxon>Methanopyri</taxon>
        <taxon>Methanopyrales</taxon>
        <taxon>Methanopyraceae</taxon>
        <taxon>Methanopyrus</taxon>
    </lineage>
</organism>
<comment type="caution">
    <text evidence="2">The sequence shown here is derived from an EMBL/GenBank/DDBJ whole genome shotgun (WGS) entry which is preliminary data.</text>
</comment>
<feature type="transmembrane region" description="Helical" evidence="1">
    <location>
        <begin position="51"/>
        <end position="73"/>
    </location>
</feature>
<feature type="transmembrane region" description="Helical" evidence="1">
    <location>
        <begin position="79"/>
        <end position="100"/>
    </location>
</feature>
<evidence type="ECO:0000313" key="2">
    <source>
        <dbReference type="EMBL" id="HII69691.1"/>
    </source>
</evidence>
<dbReference type="GeneID" id="1477160"/>
<reference evidence="2" key="1">
    <citation type="journal article" date="2020" name="bioRxiv">
        <title>A rank-normalized archaeal taxonomy based on genome phylogeny resolves widespread incomplete and uneven classifications.</title>
        <authorList>
            <person name="Rinke C."/>
            <person name="Chuvochina M."/>
            <person name="Mussig A.J."/>
            <person name="Chaumeil P.-A."/>
            <person name="Waite D.W."/>
            <person name="Whitman W.B."/>
            <person name="Parks D.H."/>
            <person name="Hugenholtz P."/>
        </authorList>
    </citation>
    <scope>NUCLEOTIDE SEQUENCE</scope>
    <source>
        <strain evidence="2">UBA8853</strain>
    </source>
</reference>
<protein>
    <submittedName>
        <fullName evidence="2">Uncharacterized protein</fullName>
    </submittedName>
</protein>
<evidence type="ECO:0000313" key="3">
    <source>
        <dbReference type="Proteomes" id="UP000619545"/>
    </source>
</evidence>
<name>A0A832TA60_9EURY</name>
<gene>
    <name evidence="2" type="ORF">HA336_00475</name>
</gene>
<keyword evidence="1" id="KW-1133">Transmembrane helix</keyword>
<keyword evidence="1" id="KW-0472">Membrane</keyword>
<dbReference type="Proteomes" id="UP000619545">
    <property type="component" value="Unassembled WGS sequence"/>
</dbReference>
<sequence>MQMLAERVLKWGPILVPALALIGLPGLRVILRSRVASEGEARAVVRRAGLYLGLASPCAGVAAAYTLSVGSVLLGRPELAAWTGPALILTPPVTLLLSYVPGRSESMAKAMLVSSLTTSVPTTTAVWYALSYL</sequence>
<accession>A0A832TA60</accession>
<proteinExistence type="predicted"/>
<dbReference type="AlphaFoldDB" id="A0A832TA60"/>